<feature type="compositionally biased region" description="Polar residues" evidence="2">
    <location>
        <begin position="261"/>
        <end position="276"/>
    </location>
</feature>
<dbReference type="InterPro" id="IPR036864">
    <property type="entry name" value="Zn2-C6_fun-type_DNA-bd_sf"/>
</dbReference>
<gene>
    <name evidence="4" type="ORF">NA56DRAFT_699524</name>
</gene>
<protein>
    <recommendedName>
        <fullName evidence="3">Zn(2)-C6 fungal-type domain-containing protein</fullName>
    </recommendedName>
</protein>
<evidence type="ECO:0000259" key="3">
    <source>
        <dbReference type="PROSITE" id="PS50048"/>
    </source>
</evidence>
<dbReference type="Proteomes" id="UP000235672">
    <property type="component" value="Unassembled WGS sequence"/>
</dbReference>
<feature type="region of interest" description="Disordered" evidence="2">
    <location>
        <begin position="91"/>
        <end position="113"/>
    </location>
</feature>
<feature type="compositionally biased region" description="Polar residues" evidence="2">
    <location>
        <begin position="228"/>
        <end position="248"/>
    </location>
</feature>
<keyword evidence="5" id="KW-1185">Reference proteome</keyword>
<feature type="region of interest" description="Disordered" evidence="2">
    <location>
        <begin position="152"/>
        <end position="276"/>
    </location>
</feature>
<evidence type="ECO:0000313" key="4">
    <source>
        <dbReference type="EMBL" id="PMD25585.1"/>
    </source>
</evidence>
<dbReference type="Gene3D" id="4.10.240.10">
    <property type="entry name" value="Zn(2)-C6 fungal-type DNA-binding domain"/>
    <property type="match status" value="1"/>
</dbReference>
<name>A0A2J6QH52_9HELO</name>
<dbReference type="SUPFAM" id="SSF57701">
    <property type="entry name" value="Zn2/Cys6 DNA-binding domain"/>
    <property type="match status" value="1"/>
</dbReference>
<feature type="domain" description="Zn(2)-C6 fungal-type" evidence="3">
    <location>
        <begin position="10"/>
        <end position="46"/>
    </location>
</feature>
<organism evidence="4 5">
    <name type="scientific">Hyaloscypha hepaticicola</name>
    <dbReference type="NCBI Taxonomy" id="2082293"/>
    <lineage>
        <taxon>Eukaryota</taxon>
        <taxon>Fungi</taxon>
        <taxon>Dikarya</taxon>
        <taxon>Ascomycota</taxon>
        <taxon>Pezizomycotina</taxon>
        <taxon>Leotiomycetes</taxon>
        <taxon>Helotiales</taxon>
        <taxon>Hyaloscyphaceae</taxon>
        <taxon>Hyaloscypha</taxon>
    </lineage>
</organism>
<proteinExistence type="predicted"/>
<dbReference type="InterPro" id="IPR001138">
    <property type="entry name" value="Zn2Cys6_DnaBD"/>
</dbReference>
<evidence type="ECO:0000313" key="5">
    <source>
        <dbReference type="Proteomes" id="UP000235672"/>
    </source>
</evidence>
<accession>A0A2J6QH52</accession>
<dbReference type="AlphaFoldDB" id="A0A2J6QH52"/>
<dbReference type="CDD" id="cd00067">
    <property type="entry name" value="GAL4"/>
    <property type="match status" value="1"/>
</dbReference>
<dbReference type="OrthoDB" id="2574141at2759"/>
<evidence type="ECO:0000256" key="1">
    <source>
        <dbReference type="ARBA" id="ARBA00023242"/>
    </source>
</evidence>
<dbReference type="PROSITE" id="PS50048">
    <property type="entry name" value="ZN2_CY6_FUNGAL_2"/>
    <property type="match status" value="1"/>
</dbReference>
<dbReference type="Pfam" id="PF00172">
    <property type="entry name" value="Zn_clus"/>
    <property type="match status" value="1"/>
</dbReference>
<dbReference type="EMBL" id="KZ613470">
    <property type="protein sequence ID" value="PMD25585.1"/>
    <property type="molecule type" value="Genomic_DNA"/>
</dbReference>
<keyword evidence="1" id="KW-0539">Nucleus</keyword>
<sequence>MSSVIQFRIACEECHERKIRCKQINKEGMGSSSCQACHSNGRKCLFSLKSKTGRPKIAQSSSSVSSIPALPQSFPSGSLSLLHISSFAGSSPSAAPRIIGDRKSNGGPKSTADAQMQFNFNFNQVQTISEFPSEKPLPISSALSPNMSNNQFWQPNGEYEGETGSLGSGGSSFQMEHNFQQPSPGSPSVVPTTVMKNSPHSGVINPFINHFKNMPPGKNKGGQQQGNTTIPNQPGNPTQRNRNRSPTRSLDIPQKIKHSQTDQLPETSTGLGNSNSASVSEFLRALELSHELRWHFEPIPGRSLSLLAVEDAEDVRNLLDSLDKLCTKIAAMIPTELHDSTETDRSTYILVFAAVMEVIDQMIRRLGCLVELEPRFDQGLSKPESLFCGEFDMEMNSSVYSGTQDHSSFLPYTFDPDSMSGGMMHTEVAMDVPHIEIEHLLSLTRLDYYLLRFKSFISHFDSSPDFLGATTFMFSPSGSMARLLSFHRCIEGIQSGWRARWCK</sequence>
<feature type="compositionally biased region" description="Low complexity" evidence="2">
    <location>
        <begin position="182"/>
        <end position="194"/>
    </location>
</feature>
<dbReference type="STRING" id="1745343.A0A2J6QH52"/>
<dbReference type="GO" id="GO:0000981">
    <property type="term" value="F:DNA-binding transcription factor activity, RNA polymerase II-specific"/>
    <property type="evidence" value="ECO:0007669"/>
    <property type="project" value="InterPro"/>
</dbReference>
<reference evidence="4 5" key="1">
    <citation type="submission" date="2016-05" db="EMBL/GenBank/DDBJ databases">
        <title>A degradative enzymes factory behind the ericoid mycorrhizal symbiosis.</title>
        <authorList>
            <consortium name="DOE Joint Genome Institute"/>
            <person name="Martino E."/>
            <person name="Morin E."/>
            <person name="Grelet G."/>
            <person name="Kuo A."/>
            <person name="Kohler A."/>
            <person name="Daghino S."/>
            <person name="Barry K."/>
            <person name="Choi C."/>
            <person name="Cichocki N."/>
            <person name="Clum A."/>
            <person name="Copeland A."/>
            <person name="Hainaut M."/>
            <person name="Haridas S."/>
            <person name="Labutti K."/>
            <person name="Lindquist E."/>
            <person name="Lipzen A."/>
            <person name="Khouja H.-R."/>
            <person name="Murat C."/>
            <person name="Ohm R."/>
            <person name="Olson A."/>
            <person name="Spatafora J."/>
            <person name="Veneault-Fourrey C."/>
            <person name="Henrissat B."/>
            <person name="Grigoriev I."/>
            <person name="Martin F."/>
            <person name="Perotto S."/>
        </authorList>
    </citation>
    <scope>NUCLEOTIDE SEQUENCE [LARGE SCALE GENOMIC DNA]</scope>
    <source>
        <strain evidence="4 5">UAMH 7357</strain>
    </source>
</reference>
<dbReference type="PROSITE" id="PS00463">
    <property type="entry name" value="ZN2_CY6_FUNGAL_1"/>
    <property type="match status" value="1"/>
</dbReference>
<dbReference type="GO" id="GO:0008270">
    <property type="term" value="F:zinc ion binding"/>
    <property type="evidence" value="ECO:0007669"/>
    <property type="project" value="InterPro"/>
</dbReference>
<evidence type="ECO:0000256" key="2">
    <source>
        <dbReference type="SAM" id="MobiDB-lite"/>
    </source>
</evidence>